<dbReference type="PRINTS" id="PR00499">
    <property type="entry name" value="P67PHOX"/>
</dbReference>
<accession>A0A556VC57</accession>
<reference evidence="5 6" key="1">
    <citation type="journal article" date="2019" name="Genome Biol. Evol.">
        <title>Whole-Genome Sequencing of the Giant Devil Catfish, Bagarius yarrelli.</title>
        <authorList>
            <person name="Jiang W."/>
            <person name="Lv Y."/>
            <person name="Cheng L."/>
            <person name="Yang K."/>
            <person name="Chao B."/>
            <person name="Wang X."/>
            <person name="Li Y."/>
            <person name="Pan X."/>
            <person name="You X."/>
            <person name="Zhang Y."/>
            <person name="Yang J."/>
            <person name="Li J."/>
            <person name="Zhang X."/>
            <person name="Liu S."/>
            <person name="Sun C."/>
            <person name="Yang J."/>
            <person name="Shi Q."/>
        </authorList>
    </citation>
    <scope>NUCLEOTIDE SEQUENCE [LARGE SCALE GENOMIC DNA]</scope>
    <source>
        <strain evidence="5">JWS20170419001</strain>
        <tissue evidence="5">Muscle</tissue>
    </source>
</reference>
<dbReference type="Gene3D" id="2.30.30.40">
    <property type="entry name" value="SH3 Domains"/>
    <property type="match status" value="3"/>
</dbReference>
<sequence>MAALYSDRNIRGKIQDFEKQLNTTETSIPTPRPRNTKRPTVAPKPIMTPRASVSSTTEEETNTQLFPDRVISTENTPVPSAVIPRPQIPRRASLNLNDQFTAQTLIKAPPQLPPRPSLRRATALNSQDEDTAFSSPPFSSGKQPQYNSQRSTKENDYVEDSVNSISSDHKASFTNRVIRKPTIIRVPSKQEKEVFGDVLTTVSGQKAIGDPPPSLRHKESFRSVCDLALPSRPNGSKVLPSRPPSFKSSPGRPPPPRNDSIQRNSTLPSNKPRRDSTRKSPVLPPRPNPGHWLYNKYTLEIPHGIAEHDYNGMHTGELSFQQKDSQTFECQVGDAKGSVNKSCMKIITPLGSYSNRDCNPGPQNTSCQTFSNSAQNGTLQVQALYDFTPEGPGELGLRAGDILNNVEQMDSKWYLATSKGITGFFPINYVKVLSRQTALKPTPTPAPQNVRFDFEGEHSDELSFTEGQVIRLLEYARQDWARGEIGGHFGIFPLNFVEVLEDQSGVPLPVERVRALYDFTGETNGDLSFLRGDV</sequence>
<comment type="caution">
    <text evidence="5">The sequence shown here is derived from an EMBL/GenBank/DDBJ whole genome shotgun (WGS) entry which is preliminary data.</text>
</comment>
<keyword evidence="1 2" id="KW-0728">SH3 domain</keyword>
<dbReference type="PANTHER" id="PTHR14167">
    <property type="entry name" value="SH3 DOMAIN-CONTAINING"/>
    <property type="match status" value="1"/>
</dbReference>
<dbReference type="PANTHER" id="PTHR14167:SF116">
    <property type="entry name" value="CAP, ISOFORM AC"/>
    <property type="match status" value="1"/>
</dbReference>
<dbReference type="EMBL" id="VCAZ01000226">
    <property type="protein sequence ID" value="TTK16478.1"/>
    <property type="molecule type" value="Genomic_DNA"/>
</dbReference>
<dbReference type="PRINTS" id="PR00452">
    <property type="entry name" value="SH3DOMAIN"/>
</dbReference>
<feature type="compositionally biased region" description="Polar residues" evidence="3">
    <location>
        <begin position="132"/>
        <end position="150"/>
    </location>
</feature>
<feature type="compositionally biased region" description="Polar residues" evidence="3">
    <location>
        <begin position="259"/>
        <end position="269"/>
    </location>
</feature>
<protein>
    <submittedName>
        <fullName evidence="5">SH3 domain-containing protein 19</fullName>
    </submittedName>
</protein>
<dbReference type="InterPro" id="IPR036028">
    <property type="entry name" value="SH3-like_dom_sf"/>
</dbReference>
<dbReference type="GO" id="GO:0005737">
    <property type="term" value="C:cytoplasm"/>
    <property type="evidence" value="ECO:0007669"/>
    <property type="project" value="TreeGrafter"/>
</dbReference>
<organism evidence="5 6">
    <name type="scientific">Bagarius yarrelli</name>
    <name type="common">Goonch</name>
    <name type="synonym">Bagrus yarrelli</name>
    <dbReference type="NCBI Taxonomy" id="175774"/>
    <lineage>
        <taxon>Eukaryota</taxon>
        <taxon>Metazoa</taxon>
        <taxon>Chordata</taxon>
        <taxon>Craniata</taxon>
        <taxon>Vertebrata</taxon>
        <taxon>Euteleostomi</taxon>
        <taxon>Actinopterygii</taxon>
        <taxon>Neopterygii</taxon>
        <taxon>Teleostei</taxon>
        <taxon>Ostariophysi</taxon>
        <taxon>Siluriformes</taxon>
        <taxon>Sisoridae</taxon>
        <taxon>Sisorinae</taxon>
        <taxon>Bagarius</taxon>
    </lineage>
</organism>
<dbReference type="Proteomes" id="UP000319801">
    <property type="component" value="Unassembled WGS sequence"/>
</dbReference>
<evidence type="ECO:0000256" key="3">
    <source>
        <dbReference type="SAM" id="MobiDB-lite"/>
    </source>
</evidence>
<feature type="region of interest" description="Disordered" evidence="3">
    <location>
        <begin position="227"/>
        <end position="292"/>
    </location>
</feature>
<evidence type="ECO:0000313" key="6">
    <source>
        <dbReference type="Proteomes" id="UP000319801"/>
    </source>
</evidence>
<evidence type="ECO:0000259" key="4">
    <source>
        <dbReference type="PROSITE" id="PS50002"/>
    </source>
</evidence>
<dbReference type="OrthoDB" id="27823at2759"/>
<name>A0A556VC57_BAGYA</name>
<feature type="domain" description="SH3" evidence="4">
    <location>
        <begin position="508"/>
        <end position="534"/>
    </location>
</feature>
<feature type="region of interest" description="Disordered" evidence="3">
    <location>
        <begin position="125"/>
        <end position="168"/>
    </location>
</feature>
<evidence type="ECO:0000313" key="5">
    <source>
        <dbReference type="EMBL" id="TTK16478.1"/>
    </source>
</evidence>
<feature type="domain" description="SH3" evidence="4">
    <location>
        <begin position="443"/>
        <end position="502"/>
    </location>
</feature>
<dbReference type="SMART" id="SM00326">
    <property type="entry name" value="SH3"/>
    <property type="match status" value="2"/>
</dbReference>
<feature type="region of interest" description="Disordered" evidence="3">
    <location>
        <begin position="1"/>
        <end position="65"/>
    </location>
</feature>
<evidence type="ECO:0000256" key="2">
    <source>
        <dbReference type="PROSITE-ProRule" id="PRU00192"/>
    </source>
</evidence>
<evidence type="ECO:0000256" key="1">
    <source>
        <dbReference type="ARBA" id="ARBA00022443"/>
    </source>
</evidence>
<keyword evidence="6" id="KW-1185">Reference proteome</keyword>
<dbReference type="Pfam" id="PF07653">
    <property type="entry name" value="SH3_2"/>
    <property type="match status" value="1"/>
</dbReference>
<feature type="domain" description="SH3" evidence="4">
    <location>
        <begin position="376"/>
        <end position="435"/>
    </location>
</feature>
<dbReference type="InterPro" id="IPR001452">
    <property type="entry name" value="SH3_domain"/>
</dbReference>
<dbReference type="InterPro" id="IPR050384">
    <property type="entry name" value="Endophilin_SH3RF"/>
</dbReference>
<dbReference type="Pfam" id="PF00018">
    <property type="entry name" value="SH3_1"/>
    <property type="match status" value="1"/>
</dbReference>
<dbReference type="PROSITE" id="PS50002">
    <property type="entry name" value="SH3"/>
    <property type="match status" value="3"/>
</dbReference>
<dbReference type="AlphaFoldDB" id="A0A556VC57"/>
<proteinExistence type="predicted"/>
<feature type="compositionally biased region" description="Basic and acidic residues" evidence="3">
    <location>
        <begin position="8"/>
        <end position="19"/>
    </location>
</feature>
<dbReference type="SUPFAM" id="SSF50044">
    <property type="entry name" value="SH3-domain"/>
    <property type="match status" value="3"/>
</dbReference>
<gene>
    <name evidence="5" type="ORF">Baya_15587</name>
</gene>